<comment type="subcellular location">
    <subcellularLocation>
        <location evidence="1">Membrane</location>
        <topology evidence="1">Single-pass membrane protein</topology>
    </subcellularLocation>
</comment>
<reference evidence="11" key="1">
    <citation type="journal article" date="2014" name="Science">
        <title>Ancient hybridizations among the ancestral genomes of bread wheat.</title>
        <authorList>
            <consortium name="International Wheat Genome Sequencing Consortium,"/>
            <person name="Marcussen T."/>
            <person name="Sandve S.R."/>
            <person name="Heier L."/>
            <person name="Spannagl M."/>
            <person name="Pfeifer M."/>
            <person name="Jakobsen K.S."/>
            <person name="Wulff B.B."/>
            <person name="Steuernagel B."/>
            <person name="Mayer K.F."/>
            <person name="Olsen O.A."/>
        </authorList>
    </citation>
    <scope>NUCLEOTIDE SEQUENCE [LARGE SCALE GENOMIC DNA]</scope>
    <source>
        <strain evidence="11">cv. AL8/78</strain>
    </source>
</reference>
<reference evidence="11" key="2">
    <citation type="journal article" date="2017" name="Nat. Plants">
        <title>The Aegilops tauschii genome reveals multiple impacts of transposons.</title>
        <authorList>
            <person name="Zhao G."/>
            <person name="Zou C."/>
            <person name="Li K."/>
            <person name="Wang K."/>
            <person name="Li T."/>
            <person name="Gao L."/>
            <person name="Zhang X."/>
            <person name="Wang H."/>
            <person name="Yang Z."/>
            <person name="Liu X."/>
            <person name="Jiang W."/>
            <person name="Mao L."/>
            <person name="Kong X."/>
            <person name="Jiao Y."/>
            <person name="Jia J."/>
        </authorList>
    </citation>
    <scope>NUCLEOTIDE SEQUENCE [LARGE SCALE GENOMIC DNA]</scope>
    <source>
        <strain evidence="11">cv. AL8/78</strain>
    </source>
</reference>
<keyword evidence="6" id="KW-1133">Transmembrane helix</keyword>
<feature type="compositionally biased region" description="Low complexity" evidence="9">
    <location>
        <begin position="199"/>
        <end position="218"/>
    </location>
</feature>
<feature type="region of interest" description="Disordered" evidence="9">
    <location>
        <begin position="1"/>
        <end position="56"/>
    </location>
</feature>
<accession>A0A453RF92</accession>
<dbReference type="GO" id="GO:0016020">
    <property type="term" value="C:membrane"/>
    <property type="evidence" value="ECO:0007669"/>
    <property type="project" value="UniProtKB-SubCell"/>
</dbReference>
<evidence type="ECO:0000256" key="2">
    <source>
        <dbReference type="ARBA" id="ARBA00007647"/>
    </source>
</evidence>
<dbReference type="Proteomes" id="UP000015105">
    <property type="component" value="Chromosome 7D"/>
</dbReference>
<organism evidence="10 11">
    <name type="scientific">Aegilops tauschii subsp. strangulata</name>
    <name type="common">Goatgrass</name>
    <dbReference type="NCBI Taxonomy" id="200361"/>
    <lineage>
        <taxon>Eukaryota</taxon>
        <taxon>Viridiplantae</taxon>
        <taxon>Streptophyta</taxon>
        <taxon>Embryophyta</taxon>
        <taxon>Tracheophyta</taxon>
        <taxon>Spermatophyta</taxon>
        <taxon>Magnoliopsida</taxon>
        <taxon>Liliopsida</taxon>
        <taxon>Poales</taxon>
        <taxon>Poaceae</taxon>
        <taxon>BOP clade</taxon>
        <taxon>Pooideae</taxon>
        <taxon>Triticodae</taxon>
        <taxon>Triticeae</taxon>
        <taxon>Triticinae</taxon>
        <taxon>Aegilops</taxon>
    </lineage>
</organism>
<name>A0A453RF92_AEGTS</name>
<keyword evidence="11" id="KW-1185">Reference proteome</keyword>
<evidence type="ECO:0000256" key="3">
    <source>
        <dbReference type="ARBA" id="ARBA00022676"/>
    </source>
</evidence>
<keyword evidence="4 8" id="KW-0808">Transferase</keyword>
<reference evidence="10" key="3">
    <citation type="journal article" date="2017" name="Nature">
        <title>Genome sequence of the progenitor of the wheat D genome Aegilops tauschii.</title>
        <authorList>
            <person name="Luo M.C."/>
            <person name="Gu Y.Q."/>
            <person name="Puiu D."/>
            <person name="Wang H."/>
            <person name="Twardziok S.O."/>
            <person name="Deal K.R."/>
            <person name="Huo N."/>
            <person name="Zhu T."/>
            <person name="Wang L."/>
            <person name="Wang Y."/>
            <person name="McGuire P.E."/>
            <person name="Liu S."/>
            <person name="Long H."/>
            <person name="Ramasamy R.K."/>
            <person name="Rodriguez J.C."/>
            <person name="Van S.L."/>
            <person name="Yuan L."/>
            <person name="Wang Z."/>
            <person name="Xia Z."/>
            <person name="Xiao L."/>
            <person name="Anderson O.D."/>
            <person name="Ouyang S."/>
            <person name="Liang Y."/>
            <person name="Zimin A.V."/>
            <person name="Pertea G."/>
            <person name="Qi P."/>
            <person name="Bennetzen J.L."/>
            <person name="Dai X."/>
            <person name="Dawson M.W."/>
            <person name="Muller H.G."/>
            <person name="Kugler K."/>
            <person name="Rivarola-Duarte L."/>
            <person name="Spannagl M."/>
            <person name="Mayer K.F.X."/>
            <person name="Lu F.H."/>
            <person name="Bevan M.W."/>
            <person name="Leroy P."/>
            <person name="Li P."/>
            <person name="You F.M."/>
            <person name="Sun Q."/>
            <person name="Liu Z."/>
            <person name="Lyons E."/>
            <person name="Wicker T."/>
            <person name="Salzberg S.L."/>
            <person name="Devos K.M."/>
            <person name="Dvorak J."/>
        </authorList>
    </citation>
    <scope>NUCLEOTIDE SEQUENCE [LARGE SCALE GENOMIC DNA]</scope>
    <source>
        <strain evidence="10">cv. AL8/78</strain>
    </source>
</reference>
<dbReference type="AlphaFoldDB" id="A0A453RF92"/>
<dbReference type="PANTHER" id="PTHR21461:SF56">
    <property type="entry name" value="GALACTAN BETA-1,4-GALACTOSYLTRANSFERASE GALS1"/>
    <property type="match status" value="1"/>
</dbReference>
<evidence type="ECO:0000256" key="9">
    <source>
        <dbReference type="SAM" id="MobiDB-lite"/>
    </source>
</evidence>
<keyword evidence="7" id="KW-0472">Membrane</keyword>
<evidence type="ECO:0000313" key="11">
    <source>
        <dbReference type="Proteomes" id="UP000015105"/>
    </source>
</evidence>
<keyword evidence="3 8" id="KW-0328">Glycosyltransferase</keyword>
<dbReference type="GO" id="GO:0016757">
    <property type="term" value="F:glycosyltransferase activity"/>
    <property type="evidence" value="ECO:0007669"/>
    <property type="project" value="UniProtKB-UniRule"/>
</dbReference>
<feature type="region of interest" description="Disordered" evidence="9">
    <location>
        <begin position="199"/>
        <end position="231"/>
    </location>
</feature>
<dbReference type="Pfam" id="PF01697">
    <property type="entry name" value="Glyco_transf_92"/>
    <property type="match status" value="1"/>
</dbReference>
<feature type="compositionally biased region" description="Low complexity" evidence="9">
    <location>
        <begin position="47"/>
        <end position="56"/>
    </location>
</feature>
<evidence type="ECO:0000313" key="10">
    <source>
        <dbReference type="EnsemblPlants" id="AET7Gv20567400.1"/>
    </source>
</evidence>
<reference evidence="10" key="4">
    <citation type="submission" date="2019-03" db="UniProtKB">
        <authorList>
            <consortium name="EnsemblPlants"/>
        </authorList>
    </citation>
    <scope>IDENTIFICATION</scope>
</reference>
<feature type="compositionally biased region" description="Low complexity" evidence="9">
    <location>
        <begin position="23"/>
        <end position="34"/>
    </location>
</feature>
<evidence type="ECO:0000256" key="1">
    <source>
        <dbReference type="ARBA" id="ARBA00004167"/>
    </source>
</evidence>
<dbReference type="EC" id="2.4.1.-" evidence="8"/>
<evidence type="ECO:0000256" key="4">
    <source>
        <dbReference type="ARBA" id="ARBA00022679"/>
    </source>
</evidence>
<protein>
    <recommendedName>
        <fullName evidence="8">Glycosyltransferase family 92 protein</fullName>
        <ecNumber evidence="8">2.4.1.-</ecNumber>
    </recommendedName>
</protein>
<keyword evidence="5" id="KW-0812">Transmembrane</keyword>
<reference evidence="10" key="5">
    <citation type="journal article" date="2021" name="G3 (Bethesda)">
        <title>Aegilops tauschii genome assembly Aet v5.0 features greater sequence contiguity and improved annotation.</title>
        <authorList>
            <person name="Wang L."/>
            <person name="Zhu T."/>
            <person name="Rodriguez J.C."/>
            <person name="Deal K.R."/>
            <person name="Dubcovsky J."/>
            <person name="McGuire P.E."/>
            <person name="Lux T."/>
            <person name="Spannagl M."/>
            <person name="Mayer K.F.X."/>
            <person name="Baldrich P."/>
            <person name="Meyers B.C."/>
            <person name="Huo N."/>
            <person name="Gu Y.Q."/>
            <person name="Zhou H."/>
            <person name="Devos K.M."/>
            <person name="Bennetzen J.L."/>
            <person name="Unver T."/>
            <person name="Budak H."/>
            <person name="Gulick P.J."/>
            <person name="Galiba G."/>
            <person name="Kalapos B."/>
            <person name="Nelson D.R."/>
            <person name="Li P."/>
            <person name="You F.M."/>
            <person name="Luo M.C."/>
            <person name="Dvorak J."/>
        </authorList>
    </citation>
    <scope>NUCLEOTIDE SEQUENCE [LARGE SCALE GENOMIC DNA]</scope>
    <source>
        <strain evidence="10">cv. AL8/78</strain>
    </source>
</reference>
<dbReference type="EnsemblPlants" id="AET7Gv20567400.1">
    <property type="protein sequence ID" value="AET7Gv20567400.1"/>
    <property type="gene ID" value="AET7Gv20567400"/>
</dbReference>
<dbReference type="PANTHER" id="PTHR21461">
    <property type="entry name" value="GLYCOSYLTRANSFERASE FAMILY 92 PROTEIN"/>
    <property type="match status" value="1"/>
</dbReference>
<sequence>HKAPKSKGKGERNQSHTQIATQPRSASPPSHSSPIVPPISPLPPSPTSLSPSSRTAYRSACPLPSLAASAFPSIDQAIPQETRKKLWQLSCSTDRSAHFTRKAEQIEPERVGHTAAPPMKPAAVRKEAGGGIGGGAFGISCLDIKSFGASLVLFALIMALWQFHPYQPILAITRSSCPLIPPPSTAAAATTTTTAVSFSNSTADRAAPTAAASARKAPTLPSRPRDPNKRELRPYGSAAALFVQMGAYRGGPRTFAIVGLASKPAHVFSTPYFKCEWLPNLDPAGGPPPRPVRTKAYKMLPDWGYGRVYTTVVVNCTFPSNPNAGNRGGKLLVHAYYSTSSRRYERFVALEEAPGSYDGSRFQPPFPYEYLYCGSSLYGNISAPRMREWLAYHAHFFGPRSHFVLHDAGGVSPAVRAVLDPWVRAGRVTLQDIRAQAEYDGYYYNQFMVVNDCLHRHRHAANWTFFFDVDEYIYLPDGRSLEEVLGQLERYTQFTIEQNPMSSKLCVEDPTKGYSRQWGFEKLVFRNSITGVRRDRKYAIRARNAYSTGVHMSQNVYGRTTHKTESLIRYYHYHNSINVMEEPCREFVPKPTNGSKVMFEEVPYFYDDNMKRLAGDIKRFEEETVGVVYS</sequence>
<feature type="compositionally biased region" description="Pro residues" evidence="9">
    <location>
        <begin position="35"/>
        <end position="46"/>
    </location>
</feature>
<comment type="similarity">
    <text evidence="2 8">Belongs to the glycosyltransferase 92 family.</text>
</comment>
<evidence type="ECO:0000256" key="8">
    <source>
        <dbReference type="RuleBase" id="RU366017"/>
    </source>
</evidence>
<dbReference type="GO" id="GO:0005737">
    <property type="term" value="C:cytoplasm"/>
    <property type="evidence" value="ECO:0007669"/>
    <property type="project" value="TreeGrafter"/>
</dbReference>
<dbReference type="Gramene" id="AET7Gv20567400.1">
    <property type="protein sequence ID" value="AET7Gv20567400.1"/>
    <property type="gene ID" value="AET7Gv20567400"/>
</dbReference>
<evidence type="ECO:0000256" key="5">
    <source>
        <dbReference type="ARBA" id="ARBA00022692"/>
    </source>
</evidence>
<dbReference type="STRING" id="200361.A0A453RF92"/>
<dbReference type="InterPro" id="IPR008166">
    <property type="entry name" value="Glyco_transf_92"/>
</dbReference>
<evidence type="ECO:0000256" key="6">
    <source>
        <dbReference type="ARBA" id="ARBA00022989"/>
    </source>
</evidence>
<proteinExistence type="inferred from homology"/>
<evidence type="ECO:0000256" key="7">
    <source>
        <dbReference type="ARBA" id="ARBA00023136"/>
    </source>
</evidence>